<evidence type="ECO:0000313" key="2">
    <source>
        <dbReference type="Proteomes" id="UP000688137"/>
    </source>
</evidence>
<dbReference type="OMA" id="DISKMCC"/>
<gene>
    <name evidence="1" type="ORF">PPRIM_AZ9-3.1.T0460112</name>
</gene>
<dbReference type="AlphaFoldDB" id="A0A8S1LXP3"/>
<dbReference type="Proteomes" id="UP000688137">
    <property type="component" value="Unassembled WGS sequence"/>
</dbReference>
<keyword evidence="2" id="KW-1185">Reference proteome</keyword>
<protein>
    <submittedName>
        <fullName evidence="1">Uncharacterized protein</fullName>
    </submittedName>
</protein>
<reference evidence="1" key="1">
    <citation type="submission" date="2021-01" db="EMBL/GenBank/DDBJ databases">
        <authorList>
            <consortium name="Genoscope - CEA"/>
            <person name="William W."/>
        </authorList>
    </citation>
    <scope>NUCLEOTIDE SEQUENCE</scope>
</reference>
<accession>A0A8S1LXP3</accession>
<comment type="caution">
    <text evidence="1">The sequence shown here is derived from an EMBL/GenBank/DDBJ whole genome shotgun (WGS) entry which is preliminary data.</text>
</comment>
<proteinExistence type="predicted"/>
<name>A0A8S1LXP3_PARPR</name>
<dbReference type="EMBL" id="CAJJDM010000046">
    <property type="protein sequence ID" value="CAD8070735.1"/>
    <property type="molecule type" value="Genomic_DNA"/>
</dbReference>
<evidence type="ECO:0000313" key="1">
    <source>
        <dbReference type="EMBL" id="CAD8070735.1"/>
    </source>
</evidence>
<sequence length="346" mass="40410">MSLIYKHHLILPEFKLNETIPFQNSQSNSINTLKSSQKTQITQRTLLEKILPVQQSLIENNDFSLPPIRKSNSNERPKLPLLTVRSSASDEKTMKDYLDHLNTLRSQKNTQKQTKFKKVRTETEIVQYGDVKFKRVKENTSKKSIAVFLNIKNPQSQSYIKFSQQIYQLTHNLGKLKDYINNDRKLFQVIKQLIGLRKNLRKIMLKQNGDELIDFQDISKMCCVREIQYVFGEQKIVDKFDLSLYDDLVYLTDMIGNLLLQNEIQSINRISENIMKETEQIQKIQSQLGMGEDEQKLSVQTLPMKRFKIHDEIEQIEQKLGPMQLISKQVRQTSMVLSKVISGLND</sequence>
<organism evidence="1 2">
    <name type="scientific">Paramecium primaurelia</name>
    <dbReference type="NCBI Taxonomy" id="5886"/>
    <lineage>
        <taxon>Eukaryota</taxon>
        <taxon>Sar</taxon>
        <taxon>Alveolata</taxon>
        <taxon>Ciliophora</taxon>
        <taxon>Intramacronucleata</taxon>
        <taxon>Oligohymenophorea</taxon>
        <taxon>Peniculida</taxon>
        <taxon>Parameciidae</taxon>
        <taxon>Paramecium</taxon>
    </lineage>
</organism>